<dbReference type="EMBL" id="CP003639">
    <property type="protein sequence ID" value="AFM40637.1"/>
    <property type="molecule type" value="Genomic_DNA"/>
</dbReference>
<proteinExistence type="predicted"/>
<dbReference type="InterPro" id="IPR014958">
    <property type="entry name" value="DGC"/>
</dbReference>
<gene>
    <name evidence="1" type="ordered locus">Desaci_1638</name>
</gene>
<name>I4D4B3_DESAJ</name>
<accession>I4D4B3</accession>
<evidence type="ECO:0000313" key="2">
    <source>
        <dbReference type="Proteomes" id="UP000002892"/>
    </source>
</evidence>
<reference evidence="1 2" key="1">
    <citation type="journal article" date="2012" name="J. Bacteriol.">
        <title>Complete genome sequences of Desulfosporosinus orientis DSM765T, Desulfosporosinus youngiae DSM17734T, Desulfosporosinus meridiei DSM13257T, and Desulfosporosinus acidiphilus DSM22704T.</title>
        <authorList>
            <person name="Pester M."/>
            <person name="Brambilla E."/>
            <person name="Alazard D."/>
            <person name="Rattei T."/>
            <person name="Weinmaier T."/>
            <person name="Han J."/>
            <person name="Lucas S."/>
            <person name="Lapidus A."/>
            <person name="Cheng J.F."/>
            <person name="Goodwin L."/>
            <person name="Pitluck S."/>
            <person name="Peters L."/>
            <person name="Ovchinnikova G."/>
            <person name="Teshima H."/>
            <person name="Detter J.C."/>
            <person name="Han C.S."/>
            <person name="Tapia R."/>
            <person name="Land M.L."/>
            <person name="Hauser L."/>
            <person name="Kyrpides N.C."/>
            <person name="Ivanova N.N."/>
            <person name="Pagani I."/>
            <person name="Huntmann M."/>
            <person name="Wei C.L."/>
            <person name="Davenport K.W."/>
            <person name="Daligault H."/>
            <person name="Chain P.S."/>
            <person name="Chen A."/>
            <person name="Mavromatis K."/>
            <person name="Markowitz V."/>
            <person name="Szeto E."/>
            <person name="Mikhailova N."/>
            <person name="Pati A."/>
            <person name="Wagner M."/>
            <person name="Woyke T."/>
            <person name="Ollivier B."/>
            <person name="Klenk H.P."/>
            <person name="Spring S."/>
            <person name="Loy A."/>
        </authorList>
    </citation>
    <scope>NUCLEOTIDE SEQUENCE [LARGE SCALE GENOMIC DNA]</scope>
    <source>
        <strain evidence="2">DSM 22704 / JCM 16185 / SJ4</strain>
    </source>
</reference>
<organism evidence="1 2">
    <name type="scientific">Desulfosporosinus acidiphilus (strain DSM 22704 / JCM 16185 / SJ4)</name>
    <dbReference type="NCBI Taxonomy" id="646529"/>
    <lineage>
        <taxon>Bacteria</taxon>
        <taxon>Bacillati</taxon>
        <taxon>Bacillota</taxon>
        <taxon>Clostridia</taxon>
        <taxon>Eubacteriales</taxon>
        <taxon>Desulfitobacteriaceae</taxon>
        <taxon>Desulfosporosinus</taxon>
    </lineage>
</organism>
<dbReference type="Pfam" id="PF08859">
    <property type="entry name" value="DGC"/>
    <property type="match status" value="1"/>
</dbReference>
<sequence length="115" mass="13186">MNIGIFPCQGRCNVSMMTKTVAAFFEDDKIVRVLPHLNLPLNNETVSNEKFIALNGCPAKCASKEFEIARIKPHEEVVMTKDFDPKNNEKYEELLNIDDEVFLVQEVIERLLESK</sequence>
<keyword evidence="2" id="KW-1185">Reference proteome</keyword>
<evidence type="ECO:0000313" key="1">
    <source>
        <dbReference type="EMBL" id="AFM40637.1"/>
    </source>
</evidence>
<dbReference type="eggNOG" id="COG4273">
    <property type="taxonomic scope" value="Bacteria"/>
</dbReference>
<dbReference type="KEGG" id="dai:Desaci_1638"/>
<protein>
    <submittedName>
        <fullName evidence="1">DGC domain protein</fullName>
    </submittedName>
</protein>
<dbReference type="AlphaFoldDB" id="I4D4B3"/>
<dbReference type="Proteomes" id="UP000002892">
    <property type="component" value="Chromosome"/>
</dbReference>
<dbReference type="HOGENOM" id="CLU_143943_4_0_9"/>